<gene>
    <name evidence="2" type="primary">CP21_112</name>
</gene>
<feature type="compositionally biased region" description="Low complexity" evidence="1">
    <location>
        <begin position="1"/>
        <end position="19"/>
    </location>
</feature>
<dbReference type="KEGG" id="vg:14010922"/>
<dbReference type="Proteomes" id="UP000050571">
    <property type="component" value="Segment"/>
</dbReference>
<evidence type="ECO:0000313" key="2">
    <source>
        <dbReference type="EMBL" id="CCH63574.1"/>
    </source>
</evidence>
<protein>
    <submittedName>
        <fullName evidence="2">Membrane protein</fullName>
    </submittedName>
</protein>
<reference evidence="2 3" key="1">
    <citation type="journal article" date="2012" name="J. Virol.">
        <title>The Complete Genome Sequence of Bacteriophage CP21 Reveals Modular Shuffling in Campylobacter Group II Phages.</title>
        <authorList>
            <person name="Hammerl J.A."/>
            <person name="Jackel C."/>
            <person name="Reetz J."/>
            <person name="Hertwig S."/>
        </authorList>
    </citation>
    <scope>NUCLEOTIDE SEQUENCE [LARGE SCALE GENOMIC DNA]</scope>
</reference>
<dbReference type="GeneID" id="14010922"/>
<dbReference type="EMBL" id="HE815464">
    <property type="protein sequence ID" value="CCH63574.1"/>
    <property type="molecule type" value="Genomic_DNA"/>
</dbReference>
<name>I7JVT5_9CAUD</name>
<accession>I7JVT5</accession>
<organism evidence="2 3">
    <name type="scientific">Campylobacter phage CP21</name>
    <dbReference type="NCBI Taxonomy" id="2881391"/>
    <lineage>
        <taxon>Viruses</taxon>
        <taxon>Duplodnaviria</taxon>
        <taxon>Heunggongvirae</taxon>
        <taxon>Uroviricota</taxon>
        <taxon>Caudoviricetes</taxon>
        <taxon>Connertonviridae</taxon>
        <taxon>Firehammervirus</taxon>
        <taxon>Firehammervirus CP21</taxon>
    </lineage>
</organism>
<sequence length="63" mass="7319">MIIQKNPKSPKVSSSNPAKEQSWMSKKWDSFKGAMQNGYDWASQKVDDLKSYASKKYQDIKKF</sequence>
<dbReference type="RefSeq" id="YP_007005182.1">
    <property type="nucleotide sequence ID" value="NC_019507.1"/>
</dbReference>
<evidence type="ECO:0000313" key="3">
    <source>
        <dbReference type="Proteomes" id="UP000050571"/>
    </source>
</evidence>
<keyword evidence="3" id="KW-1185">Reference proteome</keyword>
<feature type="region of interest" description="Disordered" evidence="1">
    <location>
        <begin position="1"/>
        <end position="23"/>
    </location>
</feature>
<evidence type="ECO:0000256" key="1">
    <source>
        <dbReference type="SAM" id="MobiDB-lite"/>
    </source>
</evidence>
<proteinExistence type="predicted"/>